<dbReference type="InterPro" id="IPR003593">
    <property type="entry name" value="AAA+_ATPase"/>
</dbReference>
<dbReference type="Gene3D" id="3.40.50.300">
    <property type="entry name" value="P-loop containing nucleotide triphosphate hydrolases"/>
    <property type="match status" value="1"/>
</dbReference>
<dbReference type="InterPro" id="IPR036388">
    <property type="entry name" value="WH-like_DNA-bd_sf"/>
</dbReference>
<dbReference type="OrthoDB" id="3197423at2"/>
<dbReference type="Pfam" id="PF00196">
    <property type="entry name" value="GerE"/>
    <property type="match status" value="1"/>
</dbReference>
<dbReference type="EMBL" id="PDJC01000001">
    <property type="protein sequence ID" value="PFG16089.1"/>
    <property type="molecule type" value="Genomic_DNA"/>
</dbReference>
<dbReference type="PROSITE" id="PS00622">
    <property type="entry name" value="HTH_LUXR_1"/>
    <property type="match status" value="1"/>
</dbReference>
<accession>A0A2A9CRB8</accession>
<dbReference type="InterPro" id="IPR027417">
    <property type="entry name" value="P-loop_NTPase"/>
</dbReference>
<evidence type="ECO:0000256" key="3">
    <source>
        <dbReference type="ARBA" id="ARBA00023163"/>
    </source>
</evidence>
<sequence>MFRAGFASLASIVTTTLPRRAWPILDRPSEIAAIRDSLAGDRLGVVVTGEVGVGKTTTALAAARAAHNRYVHIHGSETARQVPYSALVPWLSPFAPASGLGDVSAVADALSQALAVMEGSGRPVIVIDPAPLVDDLSAHALTQVAKTGLAHLVIVARTLPDLPEPFLEMWRDGLLGEHRVEPWQLGEVVELLTRHLGAPVALWSAQELARVAGYQPLFLRYLVDDQLAAGTFALHDGTWVLSKPAGLGSTQIATVMRARLDERSAEERRVLELVALAGELPYAVLEQLADPEALESLLDTELLEVESAAPARARLRHRAIADLVRGSVPFARRRRLRAEVLAGLGAALPQSGTALLSFAVWTLDCGEELPPEVALEAARQANRFSDPNLALRMAELVVDPALRLPAQIESSVALRMLGKAESATAALSPVVGPELANLDGSLLSALAEECVLVAVIDPQAVPIASAALRLAHAAPGVNHRRLTGLGFELLAAQGRYQEMLPELEACCGPHQASEEWLLLAGSLLEALSLTGRQQDALTLAGEVAATIGSFEVTRTTFDVVHAALFGVFMKCGLLSQSRQTLLDGAVGLEGRMLLIGAATDSAIGMTYVLGGYSDQARHHLGQALSQSRVSDARRSRPQIAAGLAYAAALQGDQAAARAALAEWAAGPRTYWNISASGDYLATAARVLLDGLDNTAADLFALADDHHRLGMVIDELFVLSAAARAGSTEAVERILSLQIAQPGPLAAAILAWAHGVRDSKPAPLIEAAQQMLTLGNPLFAREAASLAVALGGSTLVRARTVAQQAAAMMTHQPHNSPLDGLTPREREVSYRAARGDSNKAIAAELYLSVRTVESYLQSAFTKLGIRGRAELSTLLEQP</sequence>
<keyword evidence="3" id="KW-0804">Transcription</keyword>
<name>A0A2A9CRB8_9ACTN</name>
<dbReference type="PROSITE" id="PS50043">
    <property type="entry name" value="HTH_LUXR_2"/>
    <property type="match status" value="1"/>
</dbReference>
<dbReference type="PANTHER" id="PTHR44688:SF16">
    <property type="entry name" value="DNA-BINDING TRANSCRIPTIONAL ACTIVATOR DEVR_DOSR"/>
    <property type="match status" value="1"/>
</dbReference>
<dbReference type="SUPFAM" id="SSF46894">
    <property type="entry name" value="C-terminal effector domain of the bipartite response regulators"/>
    <property type="match status" value="1"/>
</dbReference>
<dbReference type="SMART" id="SM00382">
    <property type="entry name" value="AAA"/>
    <property type="match status" value="1"/>
</dbReference>
<comment type="caution">
    <text evidence="5">The sequence shown here is derived from an EMBL/GenBank/DDBJ whole genome shotgun (WGS) entry which is preliminary data.</text>
</comment>
<dbReference type="PRINTS" id="PR00038">
    <property type="entry name" value="HTHLUXR"/>
</dbReference>
<keyword evidence="6" id="KW-1185">Reference proteome</keyword>
<dbReference type="GO" id="GO:0003677">
    <property type="term" value="F:DNA binding"/>
    <property type="evidence" value="ECO:0007669"/>
    <property type="project" value="UniProtKB-KW"/>
</dbReference>
<keyword evidence="2" id="KW-0238">DNA-binding</keyword>
<dbReference type="AlphaFoldDB" id="A0A2A9CRB8"/>
<dbReference type="PANTHER" id="PTHR44688">
    <property type="entry name" value="DNA-BINDING TRANSCRIPTIONAL ACTIVATOR DEVR_DOSR"/>
    <property type="match status" value="1"/>
</dbReference>
<dbReference type="Proteomes" id="UP000226079">
    <property type="component" value="Unassembled WGS sequence"/>
</dbReference>
<reference evidence="5 6" key="1">
    <citation type="submission" date="2017-10" db="EMBL/GenBank/DDBJ databases">
        <title>Sequencing the genomes of 1000 actinobacteria strains.</title>
        <authorList>
            <person name="Klenk H.-P."/>
        </authorList>
    </citation>
    <scope>NUCLEOTIDE SEQUENCE [LARGE SCALE GENOMIC DNA]</scope>
    <source>
        <strain evidence="5 6">DSM 15597</strain>
    </source>
</reference>
<evidence type="ECO:0000256" key="1">
    <source>
        <dbReference type="ARBA" id="ARBA00023015"/>
    </source>
</evidence>
<dbReference type="Gene3D" id="1.10.10.10">
    <property type="entry name" value="Winged helix-like DNA-binding domain superfamily/Winged helix DNA-binding domain"/>
    <property type="match status" value="1"/>
</dbReference>
<dbReference type="SMART" id="SM00421">
    <property type="entry name" value="HTH_LUXR"/>
    <property type="match status" value="1"/>
</dbReference>
<dbReference type="GO" id="GO:0006355">
    <property type="term" value="P:regulation of DNA-templated transcription"/>
    <property type="evidence" value="ECO:0007669"/>
    <property type="project" value="InterPro"/>
</dbReference>
<dbReference type="InterPro" id="IPR000792">
    <property type="entry name" value="Tscrpt_reg_LuxR_C"/>
</dbReference>
<gene>
    <name evidence="5" type="ORF">ATK74_0619</name>
</gene>
<proteinExistence type="predicted"/>
<organism evidence="5 6">
    <name type="scientific">Propionicimonas paludicola</name>
    <dbReference type="NCBI Taxonomy" id="185243"/>
    <lineage>
        <taxon>Bacteria</taxon>
        <taxon>Bacillati</taxon>
        <taxon>Actinomycetota</taxon>
        <taxon>Actinomycetes</taxon>
        <taxon>Propionibacteriales</taxon>
        <taxon>Nocardioidaceae</taxon>
        <taxon>Propionicimonas</taxon>
    </lineage>
</organism>
<protein>
    <submittedName>
        <fullName evidence="5">Regulatory LuxR family protein</fullName>
    </submittedName>
</protein>
<dbReference type="InterPro" id="IPR016032">
    <property type="entry name" value="Sig_transdc_resp-reg_C-effctor"/>
</dbReference>
<evidence type="ECO:0000259" key="4">
    <source>
        <dbReference type="PROSITE" id="PS50043"/>
    </source>
</evidence>
<evidence type="ECO:0000256" key="2">
    <source>
        <dbReference type="ARBA" id="ARBA00023125"/>
    </source>
</evidence>
<feature type="domain" description="HTH luxR-type" evidence="4">
    <location>
        <begin position="813"/>
        <end position="877"/>
    </location>
</feature>
<evidence type="ECO:0000313" key="6">
    <source>
        <dbReference type="Proteomes" id="UP000226079"/>
    </source>
</evidence>
<dbReference type="CDD" id="cd06170">
    <property type="entry name" value="LuxR_C_like"/>
    <property type="match status" value="1"/>
</dbReference>
<evidence type="ECO:0000313" key="5">
    <source>
        <dbReference type="EMBL" id="PFG16089.1"/>
    </source>
</evidence>
<keyword evidence="1" id="KW-0805">Transcription regulation</keyword>
<dbReference type="SUPFAM" id="SSF52540">
    <property type="entry name" value="P-loop containing nucleoside triphosphate hydrolases"/>
    <property type="match status" value="1"/>
</dbReference>